<evidence type="ECO:0000256" key="2">
    <source>
        <dbReference type="ARBA" id="ARBA00008114"/>
    </source>
</evidence>
<organism evidence="10 11">
    <name type="scientific">Clostridium omnivorum</name>
    <dbReference type="NCBI Taxonomy" id="1604902"/>
    <lineage>
        <taxon>Bacteria</taxon>
        <taxon>Bacillati</taxon>
        <taxon>Bacillota</taxon>
        <taxon>Clostridia</taxon>
        <taxon>Eubacteriales</taxon>
        <taxon>Clostridiaceae</taxon>
        <taxon>Clostridium</taxon>
    </lineage>
</organism>
<dbReference type="InterPro" id="IPR050291">
    <property type="entry name" value="CDF_Transporter"/>
</dbReference>
<evidence type="ECO:0000256" key="6">
    <source>
        <dbReference type="ARBA" id="ARBA00023136"/>
    </source>
</evidence>
<dbReference type="RefSeq" id="WP_264848710.1">
    <property type="nucleotide sequence ID" value="NZ_BRXR01000001.1"/>
</dbReference>
<dbReference type="PANTHER" id="PTHR43840:SF15">
    <property type="entry name" value="MITOCHONDRIAL METAL TRANSPORTER 1-RELATED"/>
    <property type="match status" value="1"/>
</dbReference>
<proteinExistence type="inferred from homology"/>
<dbReference type="Pfam" id="PF16916">
    <property type="entry name" value="ZT_dimer"/>
    <property type="match status" value="1"/>
</dbReference>
<accession>A0ABQ5N2I3</accession>
<comment type="similarity">
    <text evidence="2">Belongs to the cation diffusion facilitator (CDF) transporter (TC 2.A.4) family.</text>
</comment>
<feature type="transmembrane region" description="Helical" evidence="7">
    <location>
        <begin position="96"/>
        <end position="116"/>
    </location>
</feature>
<dbReference type="InterPro" id="IPR027469">
    <property type="entry name" value="Cation_efflux_TMD_sf"/>
</dbReference>
<dbReference type="Gene3D" id="3.30.70.1350">
    <property type="entry name" value="Cation efflux protein, cytoplasmic domain"/>
    <property type="match status" value="1"/>
</dbReference>
<dbReference type="PANTHER" id="PTHR43840">
    <property type="entry name" value="MITOCHONDRIAL METAL TRANSPORTER 1-RELATED"/>
    <property type="match status" value="1"/>
</dbReference>
<gene>
    <name evidence="10" type="ORF">bsdE14_08250</name>
</gene>
<dbReference type="Pfam" id="PF01545">
    <property type="entry name" value="Cation_efflux"/>
    <property type="match status" value="1"/>
</dbReference>
<evidence type="ECO:0000313" key="10">
    <source>
        <dbReference type="EMBL" id="GLC29415.1"/>
    </source>
</evidence>
<dbReference type="Proteomes" id="UP001208567">
    <property type="component" value="Unassembled WGS sequence"/>
</dbReference>
<feature type="transmembrane region" description="Helical" evidence="7">
    <location>
        <begin position="198"/>
        <end position="216"/>
    </location>
</feature>
<keyword evidence="6 7" id="KW-0472">Membrane</keyword>
<protein>
    <submittedName>
        <fullName evidence="10">Cation diffusion facilitator transporter</fullName>
    </submittedName>
</protein>
<feature type="transmembrane region" description="Helical" evidence="7">
    <location>
        <begin position="24"/>
        <end position="44"/>
    </location>
</feature>
<feature type="transmembrane region" description="Helical" evidence="7">
    <location>
        <begin position="128"/>
        <end position="149"/>
    </location>
</feature>
<sequence>MFSKFLVSRFIKNNQDVKDEGVRASYGFLAGVVGIIINLLLFAVKLTVGLISKSIAVTADAFNNLSDAASSVITIVGFKMANKPADKEHPFGHGRIEYISALIVSFMVLLVGLQFVKSSFDRILHPSPIIFELIPFVLLLLSILAKIWLSRFNGFIGKTIDSNALKASSFDALGDVFTSSTVALSFVISRFTSFPIDGYIGMLVALFILYSGFSLIKDTLSPLLGEAPDKELVENIKKGVLSYDHINGVHDLVIHNYGPGRCMASIHAEVPCDISIVSIHEVIDKAERELSKKLNIYLVIHMDPVNTNDIEINATRKEVVKLLKQFPIVKSMHDFRVVGEGEKKNLIFDLVIEHTKVFSTKDEEALRNDFNNALKQLHPLYNSVITVDKNYTDL</sequence>
<dbReference type="NCBIfam" id="TIGR01297">
    <property type="entry name" value="CDF"/>
    <property type="match status" value="1"/>
</dbReference>
<feature type="domain" description="Cation efflux protein transmembrane" evidence="8">
    <location>
        <begin position="33"/>
        <end position="224"/>
    </location>
</feature>
<dbReference type="SUPFAM" id="SSF160240">
    <property type="entry name" value="Cation efflux protein cytoplasmic domain-like"/>
    <property type="match status" value="1"/>
</dbReference>
<comment type="subcellular location">
    <subcellularLocation>
        <location evidence="1">Membrane</location>
        <topology evidence="1">Multi-pass membrane protein</topology>
    </subcellularLocation>
</comment>
<dbReference type="InterPro" id="IPR036837">
    <property type="entry name" value="Cation_efflux_CTD_sf"/>
</dbReference>
<reference evidence="10 11" key="1">
    <citation type="journal article" date="2024" name="Int. J. Syst. Evol. Microbiol.">
        <title>Clostridium omnivorum sp. nov., isolated from anoxic soil under the treatment of reductive soil disinfestation.</title>
        <authorList>
            <person name="Ueki A."/>
            <person name="Tonouchi A."/>
            <person name="Kaku N."/>
            <person name="Honma S."/>
            <person name="Ueki K."/>
        </authorList>
    </citation>
    <scope>NUCLEOTIDE SEQUENCE [LARGE SCALE GENOMIC DNA]</scope>
    <source>
        <strain evidence="10 11">E14</strain>
    </source>
</reference>
<dbReference type="SUPFAM" id="SSF161111">
    <property type="entry name" value="Cation efflux protein transmembrane domain-like"/>
    <property type="match status" value="1"/>
</dbReference>
<dbReference type="EMBL" id="BRXR01000001">
    <property type="protein sequence ID" value="GLC29415.1"/>
    <property type="molecule type" value="Genomic_DNA"/>
</dbReference>
<evidence type="ECO:0000313" key="11">
    <source>
        <dbReference type="Proteomes" id="UP001208567"/>
    </source>
</evidence>
<name>A0ABQ5N2I3_9CLOT</name>
<keyword evidence="5 7" id="KW-1133">Transmembrane helix</keyword>
<evidence type="ECO:0000259" key="9">
    <source>
        <dbReference type="Pfam" id="PF16916"/>
    </source>
</evidence>
<keyword evidence="4 7" id="KW-0812">Transmembrane</keyword>
<dbReference type="Gene3D" id="1.20.1510.10">
    <property type="entry name" value="Cation efflux protein transmembrane domain"/>
    <property type="match status" value="1"/>
</dbReference>
<dbReference type="InterPro" id="IPR058533">
    <property type="entry name" value="Cation_efflux_TM"/>
</dbReference>
<dbReference type="InterPro" id="IPR002524">
    <property type="entry name" value="Cation_efflux"/>
</dbReference>
<dbReference type="InterPro" id="IPR027470">
    <property type="entry name" value="Cation_efflux_CTD"/>
</dbReference>
<keyword evidence="3" id="KW-0813">Transport</keyword>
<evidence type="ECO:0000256" key="4">
    <source>
        <dbReference type="ARBA" id="ARBA00022692"/>
    </source>
</evidence>
<keyword evidence="11" id="KW-1185">Reference proteome</keyword>
<evidence type="ECO:0000256" key="5">
    <source>
        <dbReference type="ARBA" id="ARBA00022989"/>
    </source>
</evidence>
<feature type="domain" description="Cation efflux protein cytoplasmic" evidence="9">
    <location>
        <begin position="228"/>
        <end position="304"/>
    </location>
</feature>
<comment type="caution">
    <text evidence="10">The sequence shown here is derived from an EMBL/GenBank/DDBJ whole genome shotgun (WGS) entry which is preliminary data.</text>
</comment>
<evidence type="ECO:0000256" key="7">
    <source>
        <dbReference type="SAM" id="Phobius"/>
    </source>
</evidence>
<evidence type="ECO:0000256" key="3">
    <source>
        <dbReference type="ARBA" id="ARBA00022448"/>
    </source>
</evidence>
<evidence type="ECO:0000256" key="1">
    <source>
        <dbReference type="ARBA" id="ARBA00004141"/>
    </source>
</evidence>
<evidence type="ECO:0000259" key="8">
    <source>
        <dbReference type="Pfam" id="PF01545"/>
    </source>
</evidence>